<dbReference type="EMBL" id="JAWDGP010004687">
    <property type="protein sequence ID" value="KAK3762561.1"/>
    <property type="molecule type" value="Genomic_DNA"/>
</dbReference>
<evidence type="ECO:0000313" key="1">
    <source>
        <dbReference type="EMBL" id="KAK3762561.1"/>
    </source>
</evidence>
<keyword evidence="2" id="KW-1185">Reference proteome</keyword>
<name>A0AAE0Z5B7_9GAST</name>
<organism evidence="1 2">
    <name type="scientific">Elysia crispata</name>
    <name type="common">lettuce slug</name>
    <dbReference type="NCBI Taxonomy" id="231223"/>
    <lineage>
        <taxon>Eukaryota</taxon>
        <taxon>Metazoa</taxon>
        <taxon>Spiralia</taxon>
        <taxon>Lophotrochozoa</taxon>
        <taxon>Mollusca</taxon>
        <taxon>Gastropoda</taxon>
        <taxon>Heterobranchia</taxon>
        <taxon>Euthyneura</taxon>
        <taxon>Panpulmonata</taxon>
        <taxon>Sacoglossa</taxon>
        <taxon>Placobranchoidea</taxon>
        <taxon>Plakobranchidae</taxon>
        <taxon>Elysia</taxon>
    </lineage>
</organism>
<gene>
    <name evidence="1" type="ORF">RRG08_017691</name>
</gene>
<dbReference type="AlphaFoldDB" id="A0AAE0Z5B7"/>
<comment type="caution">
    <text evidence="1">The sequence shown here is derived from an EMBL/GenBank/DDBJ whole genome shotgun (WGS) entry which is preliminary data.</text>
</comment>
<evidence type="ECO:0000313" key="2">
    <source>
        <dbReference type="Proteomes" id="UP001283361"/>
    </source>
</evidence>
<dbReference type="Proteomes" id="UP001283361">
    <property type="component" value="Unassembled WGS sequence"/>
</dbReference>
<sequence length="73" mass="7897">MVVLGIRSTTRAPTETASGDSRLACVVGLSREKRIDVKSVSKSTKSPLDEPHHAIGININWGPVDPWIALLFT</sequence>
<accession>A0AAE0Z5B7</accession>
<reference evidence="1" key="1">
    <citation type="journal article" date="2023" name="G3 (Bethesda)">
        <title>A reference genome for the long-term kleptoplast-retaining sea slug Elysia crispata morphotype clarki.</title>
        <authorList>
            <person name="Eastman K.E."/>
            <person name="Pendleton A.L."/>
            <person name="Shaikh M.A."/>
            <person name="Suttiyut T."/>
            <person name="Ogas R."/>
            <person name="Tomko P."/>
            <person name="Gavelis G."/>
            <person name="Widhalm J.R."/>
            <person name="Wisecaver J.H."/>
        </authorList>
    </citation>
    <scope>NUCLEOTIDE SEQUENCE</scope>
    <source>
        <strain evidence="1">ECLA1</strain>
    </source>
</reference>
<protein>
    <submittedName>
        <fullName evidence="1">Uncharacterized protein</fullName>
    </submittedName>
</protein>
<proteinExistence type="predicted"/>